<proteinExistence type="predicted"/>
<reference evidence="1" key="1">
    <citation type="submission" date="2020-09" db="EMBL/GenBank/DDBJ databases">
        <title>Genome-Enabled Discovery of Anthraquinone Biosynthesis in Senna tora.</title>
        <authorList>
            <person name="Kang S.-H."/>
            <person name="Pandey R.P."/>
            <person name="Lee C.-M."/>
            <person name="Sim J.-S."/>
            <person name="Jeong J.-T."/>
            <person name="Choi B.-S."/>
            <person name="Jung M."/>
            <person name="Ginzburg D."/>
            <person name="Zhao K."/>
            <person name="Won S.Y."/>
            <person name="Oh T.-J."/>
            <person name="Yu Y."/>
            <person name="Kim N.-H."/>
            <person name="Lee O.R."/>
            <person name="Lee T.-H."/>
            <person name="Bashyal P."/>
            <person name="Kim T.-S."/>
            <person name="Lee W.-H."/>
            <person name="Kawkins C."/>
            <person name="Kim C.-K."/>
            <person name="Kim J.S."/>
            <person name="Ahn B.O."/>
            <person name="Rhee S.Y."/>
            <person name="Sohng J.K."/>
        </authorList>
    </citation>
    <scope>NUCLEOTIDE SEQUENCE</scope>
    <source>
        <tissue evidence="1">Leaf</tissue>
    </source>
</reference>
<comment type="caution">
    <text evidence="1">The sequence shown here is derived from an EMBL/GenBank/DDBJ whole genome shotgun (WGS) entry which is preliminary data.</text>
</comment>
<dbReference type="AlphaFoldDB" id="A0A835C5X6"/>
<accession>A0A835C5X6</accession>
<sequence length="267" mass="28671">MTSSSDGSPMSLRVLAPRVYALPLVLHRFLRRAYGTDACPLLPTDSGMNLKHRSGKESNNALFFSTIFLNNKLSSTVGVSSKLTLGFSLASTVLGSLHIFFSSSTTPRPKVGSDAPVLRKSNNLLLKTLQCADPTESNNALFFSTIFLNNKLSSTVGVSSKLTLGFSLASTVLGSLHIFFSSSTTPRPKVGSDAPVLRNSNNLLLKTLQCADPTECAPFRTTMSSALKPFFLKSSRIWSIDQLGKGRLPSTLVARDDSPSLRPPSLG</sequence>
<evidence type="ECO:0000313" key="2">
    <source>
        <dbReference type="Proteomes" id="UP000634136"/>
    </source>
</evidence>
<protein>
    <submittedName>
        <fullName evidence="1">Peroxidase 51</fullName>
    </submittedName>
</protein>
<dbReference type="Proteomes" id="UP000634136">
    <property type="component" value="Unassembled WGS sequence"/>
</dbReference>
<dbReference type="GO" id="GO:0004601">
    <property type="term" value="F:peroxidase activity"/>
    <property type="evidence" value="ECO:0007669"/>
    <property type="project" value="UniProtKB-KW"/>
</dbReference>
<keyword evidence="1" id="KW-0560">Oxidoreductase</keyword>
<dbReference type="EMBL" id="JAAIUW010000005">
    <property type="protein sequence ID" value="KAF7833396.1"/>
    <property type="molecule type" value="Genomic_DNA"/>
</dbReference>
<keyword evidence="2" id="KW-1185">Reference proteome</keyword>
<organism evidence="1 2">
    <name type="scientific">Senna tora</name>
    <dbReference type="NCBI Taxonomy" id="362788"/>
    <lineage>
        <taxon>Eukaryota</taxon>
        <taxon>Viridiplantae</taxon>
        <taxon>Streptophyta</taxon>
        <taxon>Embryophyta</taxon>
        <taxon>Tracheophyta</taxon>
        <taxon>Spermatophyta</taxon>
        <taxon>Magnoliopsida</taxon>
        <taxon>eudicotyledons</taxon>
        <taxon>Gunneridae</taxon>
        <taxon>Pentapetalae</taxon>
        <taxon>rosids</taxon>
        <taxon>fabids</taxon>
        <taxon>Fabales</taxon>
        <taxon>Fabaceae</taxon>
        <taxon>Caesalpinioideae</taxon>
        <taxon>Cassia clade</taxon>
        <taxon>Senna</taxon>
    </lineage>
</organism>
<keyword evidence="1" id="KW-0575">Peroxidase</keyword>
<evidence type="ECO:0000313" key="1">
    <source>
        <dbReference type="EMBL" id="KAF7833396.1"/>
    </source>
</evidence>
<gene>
    <name evidence="1" type="ORF">G2W53_015729</name>
</gene>
<name>A0A835C5X6_9FABA</name>